<evidence type="ECO:0000256" key="2">
    <source>
        <dbReference type="ARBA" id="ARBA00022692"/>
    </source>
</evidence>
<organism evidence="8 9">
    <name type="scientific">Asanoa ferruginea</name>
    <dbReference type="NCBI Taxonomy" id="53367"/>
    <lineage>
        <taxon>Bacteria</taxon>
        <taxon>Bacillati</taxon>
        <taxon>Actinomycetota</taxon>
        <taxon>Actinomycetes</taxon>
        <taxon>Micromonosporales</taxon>
        <taxon>Micromonosporaceae</taxon>
        <taxon>Asanoa</taxon>
    </lineage>
</organism>
<protein>
    <submittedName>
        <fullName evidence="8">Cytochrome c biogenesis protein</fullName>
    </submittedName>
</protein>
<dbReference type="Pfam" id="PF05140">
    <property type="entry name" value="ResB"/>
    <property type="match status" value="1"/>
</dbReference>
<name>A0A3D9ZH85_9ACTN</name>
<comment type="caution">
    <text evidence="8">The sequence shown here is derived from an EMBL/GenBank/DDBJ whole genome shotgun (WGS) entry which is preliminary data.</text>
</comment>
<dbReference type="PANTHER" id="PTHR31566">
    <property type="entry name" value="CYTOCHROME C BIOGENESIS PROTEIN CCS1, CHLOROPLASTIC"/>
    <property type="match status" value="1"/>
</dbReference>
<keyword evidence="3" id="KW-0201">Cytochrome c-type biogenesis</keyword>
<accession>A0A3D9ZH85</accession>
<dbReference type="AlphaFoldDB" id="A0A3D9ZH85"/>
<evidence type="ECO:0000256" key="5">
    <source>
        <dbReference type="ARBA" id="ARBA00023136"/>
    </source>
</evidence>
<dbReference type="PANTHER" id="PTHR31566:SF0">
    <property type="entry name" value="CYTOCHROME C BIOGENESIS PROTEIN CCS1, CHLOROPLASTIC"/>
    <property type="match status" value="1"/>
</dbReference>
<evidence type="ECO:0000256" key="4">
    <source>
        <dbReference type="ARBA" id="ARBA00022989"/>
    </source>
</evidence>
<evidence type="ECO:0000313" key="8">
    <source>
        <dbReference type="EMBL" id="REF95812.1"/>
    </source>
</evidence>
<comment type="subcellular location">
    <subcellularLocation>
        <location evidence="1">Membrane</location>
        <topology evidence="1">Multi-pass membrane protein</topology>
    </subcellularLocation>
</comment>
<sequence>MTATDTRPAPPAAPPPRPPGWGNWLVAVGRNAWRQLTSMRTALVLLFLLAVASIPGSILPQTNVGIEKVQAYYRAHPTLAPWIEKVDGFNVFGSPWFAAIYLLLFTSLIGCVVPRLRDHYRAIRSVPPNAPARLDRLPQHATVDDHDGDLKAVAATLRKRRWRVVVRGDTVSAEKGYLKETGNLVFHLSLMAVLVAVALGSWYGWHGNRILVTGPDSGFCNSLQQYDESKLGPRVDESKLPPFCVTLDQFEATFQTSGQPKQFKATVTVEGDGPTRTADFSVNDPLRLGGASIYLLGHGYAPILRYTDRFGKTQTKEGPFLSEDGMQTSSGAISFPDANIDPKTGKRDSSLQMGFDGLYMPTAPKQPPYLRSEFPAENNPGLLLTAYRGNLGLDAGIPSSVYHLDQNQIDAGRLKQVGEGKLLKPGETWTLDDGSSVQFVGTKKYVTLSVRHDPGQDIALVAAVCALVGLMGSLFGKRRRIFFRLASPSPTSSSRLLEAGGLPRTDYPGFAEEFASTVAAVREKT</sequence>
<dbReference type="GO" id="GO:0016020">
    <property type="term" value="C:membrane"/>
    <property type="evidence" value="ECO:0007669"/>
    <property type="project" value="UniProtKB-SubCell"/>
</dbReference>
<dbReference type="InterPro" id="IPR007816">
    <property type="entry name" value="ResB-like_domain"/>
</dbReference>
<proteinExistence type="predicted"/>
<dbReference type="InterPro" id="IPR023494">
    <property type="entry name" value="Cyt_c_bgen_Ccs1/CcsB/ResB"/>
</dbReference>
<dbReference type="OrthoDB" id="3949537at2"/>
<feature type="transmembrane region" description="Helical" evidence="6">
    <location>
        <begin position="96"/>
        <end position="116"/>
    </location>
</feature>
<keyword evidence="5 6" id="KW-0472">Membrane</keyword>
<gene>
    <name evidence="8" type="ORF">DFJ67_1774</name>
</gene>
<evidence type="ECO:0000313" key="9">
    <source>
        <dbReference type="Proteomes" id="UP000256913"/>
    </source>
</evidence>
<evidence type="ECO:0000256" key="1">
    <source>
        <dbReference type="ARBA" id="ARBA00004141"/>
    </source>
</evidence>
<dbReference type="GO" id="GO:0017004">
    <property type="term" value="P:cytochrome complex assembly"/>
    <property type="evidence" value="ECO:0007669"/>
    <property type="project" value="UniProtKB-KW"/>
</dbReference>
<keyword evidence="2 6" id="KW-0812">Transmembrane</keyword>
<dbReference type="RefSeq" id="WP_116067429.1">
    <property type="nucleotide sequence ID" value="NZ_BONB01000102.1"/>
</dbReference>
<feature type="transmembrane region" description="Helical" evidence="6">
    <location>
        <begin position="184"/>
        <end position="205"/>
    </location>
</feature>
<feature type="transmembrane region" description="Helical" evidence="6">
    <location>
        <begin position="458"/>
        <end position="476"/>
    </location>
</feature>
<evidence type="ECO:0000256" key="6">
    <source>
        <dbReference type="SAM" id="Phobius"/>
    </source>
</evidence>
<dbReference type="EMBL" id="QUMQ01000001">
    <property type="protein sequence ID" value="REF95812.1"/>
    <property type="molecule type" value="Genomic_DNA"/>
</dbReference>
<dbReference type="Proteomes" id="UP000256913">
    <property type="component" value="Unassembled WGS sequence"/>
</dbReference>
<evidence type="ECO:0000256" key="3">
    <source>
        <dbReference type="ARBA" id="ARBA00022748"/>
    </source>
</evidence>
<reference evidence="8 9" key="1">
    <citation type="submission" date="2018-08" db="EMBL/GenBank/DDBJ databases">
        <title>Sequencing the genomes of 1000 actinobacteria strains.</title>
        <authorList>
            <person name="Klenk H.-P."/>
        </authorList>
    </citation>
    <scope>NUCLEOTIDE SEQUENCE [LARGE SCALE GENOMIC DNA]</scope>
    <source>
        <strain evidence="8 9">DSM 44099</strain>
    </source>
</reference>
<feature type="domain" description="ResB-like" evidence="7">
    <location>
        <begin position="39"/>
        <end position="515"/>
    </location>
</feature>
<evidence type="ECO:0000259" key="7">
    <source>
        <dbReference type="Pfam" id="PF05140"/>
    </source>
</evidence>
<keyword evidence="9" id="KW-1185">Reference proteome</keyword>
<feature type="transmembrane region" description="Helical" evidence="6">
    <location>
        <begin position="42"/>
        <end position="59"/>
    </location>
</feature>
<keyword evidence="4 6" id="KW-1133">Transmembrane helix</keyword>